<comment type="caution">
    <text evidence="3">The sequence shown here is derived from an EMBL/GenBank/DDBJ whole genome shotgun (WGS) entry which is preliminary data.</text>
</comment>
<organism evidence="3 4">
    <name type="scientific">Kouleothrix aurantiaca</name>
    <dbReference type="NCBI Taxonomy" id="186479"/>
    <lineage>
        <taxon>Bacteria</taxon>
        <taxon>Bacillati</taxon>
        <taxon>Chloroflexota</taxon>
        <taxon>Chloroflexia</taxon>
        <taxon>Chloroflexales</taxon>
        <taxon>Roseiflexineae</taxon>
        <taxon>Roseiflexaceae</taxon>
        <taxon>Kouleothrix</taxon>
    </lineage>
</organism>
<evidence type="ECO:0000313" key="3">
    <source>
        <dbReference type="EMBL" id="KPV46135.1"/>
    </source>
</evidence>
<keyword evidence="4" id="KW-1185">Reference proteome</keyword>
<evidence type="ECO:0000256" key="2">
    <source>
        <dbReference type="ARBA" id="ARBA00022679"/>
    </source>
</evidence>
<dbReference type="EMBL" id="LJCR01003622">
    <property type="protein sequence ID" value="KPV46135.1"/>
    <property type="molecule type" value="Genomic_DNA"/>
</dbReference>
<name>A0A0P9CT97_9CHLR</name>
<dbReference type="Pfam" id="PF13692">
    <property type="entry name" value="Glyco_trans_1_4"/>
    <property type="match status" value="1"/>
</dbReference>
<protein>
    <submittedName>
        <fullName evidence="3">Uncharacterized protein</fullName>
    </submittedName>
</protein>
<proteinExistence type="predicted"/>
<reference evidence="3 4" key="1">
    <citation type="submission" date="2015-09" db="EMBL/GenBank/DDBJ databases">
        <title>Draft genome sequence of Kouleothrix aurantiaca JCM 19913.</title>
        <authorList>
            <person name="Hemp J."/>
        </authorList>
    </citation>
    <scope>NUCLEOTIDE SEQUENCE [LARGE SCALE GENOMIC DNA]</scope>
    <source>
        <strain evidence="3 4">COM-B</strain>
    </source>
</reference>
<dbReference type="Gene3D" id="3.40.50.2000">
    <property type="entry name" value="Glycogen Phosphorylase B"/>
    <property type="match status" value="1"/>
</dbReference>
<evidence type="ECO:0000256" key="1">
    <source>
        <dbReference type="ARBA" id="ARBA00022676"/>
    </source>
</evidence>
<dbReference type="Proteomes" id="UP000050509">
    <property type="component" value="Unassembled WGS sequence"/>
</dbReference>
<keyword evidence="2" id="KW-0808">Transferase</keyword>
<gene>
    <name evidence="3" type="ORF">SE17_43600</name>
</gene>
<sequence length="181" mass="18734">AGLRYRASHGYASRAMVVVPNGIDIARFTPDCAAGAAQRARWGIPPGAILIGQVSRLDPMKGHATFLEAAARLARERPQVHFVCVGAGQAGYAQELRRMASALGLDGRLTWAGATDAPRDAYNALDIATLASRYGEGFANTVGEAMACGVPCVATDAGDSAWVVGDAAQVVPPNDAEALAQ</sequence>
<accession>A0A0P9CT97</accession>
<evidence type="ECO:0000313" key="4">
    <source>
        <dbReference type="Proteomes" id="UP000050509"/>
    </source>
</evidence>
<dbReference type="AlphaFoldDB" id="A0A0P9CT97"/>
<dbReference type="GO" id="GO:0016757">
    <property type="term" value="F:glycosyltransferase activity"/>
    <property type="evidence" value="ECO:0007669"/>
    <property type="project" value="UniProtKB-KW"/>
</dbReference>
<feature type="non-terminal residue" evidence="3">
    <location>
        <position position="1"/>
    </location>
</feature>
<feature type="non-terminal residue" evidence="3">
    <location>
        <position position="181"/>
    </location>
</feature>
<dbReference type="PANTHER" id="PTHR12526">
    <property type="entry name" value="GLYCOSYLTRANSFERASE"/>
    <property type="match status" value="1"/>
</dbReference>
<keyword evidence="1" id="KW-0328">Glycosyltransferase</keyword>
<dbReference type="PANTHER" id="PTHR12526:SF510">
    <property type="entry name" value="D-INOSITOL 3-PHOSPHATE GLYCOSYLTRANSFERASE"/>
    <property type="match status" value="1"/>
</dbReference>
<dbReference type="SUPFAM" id="SSF53756">
    <property type="entry name" value="UDP-Glycosyltransferase/glycogen phosphorylase"/>
    <property type="match status" value="1"/>
</dbReference>